<dbReference type="EMBL" id="REGN01005615">
    <property type="protein sequence ID" value="RNA12777.1"/>
    <property type="molecule type" value="Genomic_DNA"/>
</dbReference>
<sequence length="103" mass="12579">MKCHFSTQYNIKKICKTEVYKKTSKHRCFLFKDKNFWFVDEKQKKQFKQNQKLPYTFILVEFYKILNVPQVINTSFGFKIFSFSKNLKSNIVEEIELSLLYRN</sequence>
<organism evidence="1 2">
    <name type="scientific">Brachionus plicatilis</name>
    <name type="common">Marine rotifer</name>
    <name type="synonym">Brachionus muelleri</name>
    <dbReference type="NCBI Taxonomy" id="10195"/>
    <lineage>
        <taxon>Eukaryota</taxon>
        <taxon>Metazoa</taxon>
        <taxon>Spiralia</taxon>
        <taxon>Gnathifera</taxon>
        <taxon>Rotifera</taxon>
        <taxon>Eurotatoria</taxon>
        <taxon>Monogononta</taxon>
        <taxon>Pseudotrocha</taxon>
        <taxon>Ploima</taxon>
        <taxon>Brachionidae</taxon>
        <taxon>Brachionus</taxon>
    </lineage>
</organism>
<gene>
    <name evidence="1" type="ORF">BpHYR1_023871</name>
</gene>
<dbReference type="AlphaFoldDB" id="A0A3M7QMW0"/>
<comment type="caution">
    <text evidence="1">The sequence shown here is derived from an EMBL/GenBank/DDBJ whole genome shotgun (WGS) entry which is preliminary data.</text>
</comment>
<evidence type="ECO:0000313" key="2">
    <source>
        <dbReference type="Proteomes" id="UP000276133"/>
    </source>
</evidence>
<protein>
    <submittedName>
        <fullName evidence="1">Uncharacterized protein</fullName>
    </submittedName>
</protein>
<name>A0A3M7QMW0_BRAPC</name>
<proteinExistence type="predicted"/>
<accession>A0A3M7QMW0</accession>
<keyword evidence="2" id="KW-1185">Reference proteome</keyword>
<dbReference type="Proteomes" id="UP000276133">
    <property type="component" value="Unassembled WGS sequence"/>
</dbReference>
<reference evidence="1 2" key="1">
    <citation type="journal article" date="2018" name="Sci. Rep.">
        <title>Genomic signatures of local adaptation to the degree of environmental predictability in rotifers.</title>
        <authorList>
            <person name="Franch-Gras L."/>
            <person name="Hahn C."/>
            <person name="Garcia-Roger E.M."/>
            <person name="Carmona M.J."/>
            <person name="Serra M."/>
            <person name="Gomez A."/>
        </authorList>
    </citation>
    <scope>NUCLEOTIDE SEQUENCE [LARGE SCALE GENOMIC DNA]</scope>
    <source>
        <strain evidence="1">HYR1</strain>
    </source>
</reference>
<evidence type="ECO:0000313" key="1">
    <source>
        <dbReference type="EMBL" id="RNA12777.1"/>
    </source>
</evidence>